<accession>A0A0S1XES9</accession>
<evidence type="ECO:0000256" key="1">
    <source>
        <dbReference type="ARBA" id="ARBA00006615"/>
    </source>
</evidence>
<dbReference type="Proteomes" id="UP000066042">
    <property type="component" value="Chromosome"/>
</dbReference>
<organism evidence="4 5">
    <name type="scientific">Thermococcus barophilus</name>
    <dbReference type="NCBI Taxonomy" id="55802"/>
    <lineage>
        <taxon>Archaea</taxon>
        <taxon>Methanobacteriati</taxon>
        <taxon>Methanobacteriota</taxon>
        <taxon>Thermococci</taxon>
        <taxon>Thermococcales</taxon>
        <taxon>Thermococcaceae</taxon>
        <taxon>Thermococcus</taxon>
    </lineage>
</organism>
<dbReference type="Pfam" id="PF01954">
    <property type="entry name" value="AF2212-like"/>
    <property type="match status" value="1"/>
</dbReference>
<reference evidence="4 5" key="1">
    <citation type="journal article" date="2016" name="Genome Announc.">
        <title>Complete genome sequence of the hyperthermophilic and piezophilic archaeon Thermococcus barophilus Ch5, capable of growth at the expense of hydrogenogenesis from carbon monoxide and formate.</title>
        <authorList>
            <person name="Oger P."/>
            <person name="Sokolova T.G."/>
            <person name="Kozhevnikova D.A."/>
            <person name="Taranov E.A."/>
            <person name="Vannier P."/>
            <person name="Lee H.S."/>
            <person name="Kwon K.K."/>
            <person name="Kang S.G."/>
            <person name="Lee J.H."/>
            <person name="Bonch-Osmolovskaya E.A."/>
            <person name="Lebedinsky A.V."/>
        </authorList>
    </citation>
    <scope>NUCLEOTIDE SEQUENCE [LARGE SCALE GENOMIC DNA]</scope>
    <source>
        <strain evidence="5">Ch5</strain>
    </source>
</reference>
<dbReference type="InterPro" id="IPR008203">
    <property type="entry name" value="AF2212-like"/>
</dbReference>
<comment type="similarity">
    <text evidence="1 3">Belongs to the UPF0165 family.</text>
</comment>
<dbReference type="EMBL" id="CP013050">
    <property type="protein sequence ID" value="ALM76316.1"/>
    <property type="molecule type" value="Genomic_DNA"/>
</dbReference>
<dbReference type="InterPro" id="IPR024069">
    <property type="entry name" value="AF2212-like_dom_sf"/>
</dbReference>
<sequence length="68" mass="8022">MEGVESIEVVYENGVLKPLKKLNLKEGEKLRIKIIANNIADFIRSFEKEIERPQKDPLKILQDMREQR</sequence>
<evidence type="ECO:0000313" key="4">
    <source>
        <dbReference type="EMBL" id="ALM76316.1"/>
    </source>
</evidence>
<keyword evidence="2 3" id="KW-1277">Toxin-antitoxin system</keyword>
<dbReference type="STRING" id="55802.TBCH5v1_2425"/>
<gene>
    <name evidence="4" type="ORF">TBCH5v1_2425</name>
</gene>
<dbReference type="AlphaFoldDB" id="A0A0S1XES9"/>
<evidence type="ECO:0000256" key="2">
    <source>
        <dbReference type="ARBA" id="ARBA00022649"/>
    </source>
</evidence>
<name>A0A0S1XES9_THEBA</name>
<proteinExistence type="inferred from homology"/>
<dbReference type="Gene3D" id="4.10.1150.10">
    <property type="entry name" value="AF2212/PG0164-like"/>
    <property type="match status" value="1"/>
</dbReference>
<evidence type="ECO:0000256" key="3">
    <source>
        <dbReference type="RuleBase" id="RU368051"/>
    </source>
</evidence>
<evidence type="ECO:0000313" key="5">
    <source>
        <dbReference type="Proteomes" id="UP000066042"/>
    </source>
</evidence>
<protein>
    <recommendedName>
        <fullName evidence="3">Antitoxin</fullName>
    </recommendedName>
</protein>
<dbReference type="SUPFAM" id="SSF141694">
    <property type="entry name" value="AF2212/PG0164-like"/>
    <property type="match status" value="1"/>
</dbReference>
<comment type="function">
    <text evidence="3">Antitoxin component of a type II toxin-antitoxin (TA) system.</text>
</comment>
<dbReference type="PATRIC" id="fig|55802.8.peg.2407"/>